<evidence type="ECO:0000256" key="1">
    <source>
        <dbReference type="PROSITE-ProRule" id="PRU00339"/>
    </source>
</evidence>
<dbReference type="PANTHER" id="PTHR39328">
    <property type="entry name" value="BLL2871 PROTEIN"/>
    <property type="match status" value="1"/>
</dbReference>
<dbReference type="RefSeq" id="WP_106143098.1">
    <property type="nucleotide sequence ID" value="NZ_PVYX01000001.1"/>
</dbReference>
<dbReference type="InterPro" id="IPR019734">
    <property type="entry name" value="TPR_rpt"/>
</dbReference>
<evidence type="ECO:0000313" key="3">
    <source>
        <dbReference type="Proteomes" id="UP000237640"/>
    </source>
</evidence>
<dbReference type="Gene3D" id="1.25.40.10">
    <property type="entry name" value="Tetratricopeptide repeat domain"/>
    <property type="match status" value="1"/>
</dbReference>
<comment type="caution">
    <text evidence="2">The sequence shown here is derived from an EMBL/GenBank/DDBJ whole genome shotgun (WGS) entry which is preliminary data.</text>
</comment>
<dbReference type="InterPro" id="IPR010430">
    <property type="entry name" value="DUF1028"/>
</dbReference>
<dbReference type="InterPro" id="IPR011990">
    <property type="entry name" value="TPR-like_helical_dom_sf"/>
</dbReference>
<name>A0A2T0MET6_9FLAO</name>
<dbReference type="OrthoDB" id="9790012at2"/>
<dbReference type="SUPFAM" id="SSF56235">
    <property type="entry name" value="N-terminal nucleophile aminohydrolases (Ntn hydrolases)"/>
    <property type="match status" value="1"/>
</dbReference>
<dbReference type="GO" id="GO:0016787">
    <property type="term" value="F:hydrolase activity"/>
    <property type="evidence" value="ECO:0007669"/>
    <property type="project" value="UniProtKB-KW"/>
</dbReference>
<dbReference type="Pfam" id="PF13181">
    <property type="entry name" value="TPR_8"/>
    <property type="match status" value="1"/>
</dbReference>
<dbReference type="Gene3D" id="3.60.20.10">
    <property type="entry name" value="Glutamine Phosphoribosylpyrophosphate, subunit 1, domain 1"/>
    <property type="match status" value="1"/>
</dbReference>
<dbReference type="Pfam" id="PF06267">
    <property type="entry name" value="DUF1028"/>
    <property type="match status" value="1"/>
</dbReference>
<organism evidence="2 3">
    <name type="scientific">Flagellimonas meridianipacifica</name>
    <dbReference type="NCBI Taxonomy" id="1080225"/>
    <lineage>
        <taxon>Bacteria</taxon>
        <taxon>Pseudomonadati</taxon>
        <taxon>Bacteroidota</taxon>
        <taxon>Flavobacteriia</taxon>
        <taxon>Flavobacteriales</taxon>
        <taxon>Flavobacteriaceae</taxon>
        <taxon>Flagellimonas</taxon>
    </lineage>
</organism>
<dbReference type="EMBL" id="PVYX01000001">
    <property type="protein sequence ID" value="PRX56085.1"/>
    <property type="molecule type" value="Genomic_DNA"/>
</dbReference>
<dbReference type="AlphaFoldDB" id="A0A2T0MET6"/>
<dbReference type="SUPFAM" id="SSF48452">
    <property type="entry name" value="TPR-like"/>
    <property type="match status" value="1"/>
</dbReference>
<keyword evidence="3" id="KW-1185">Reference proteome</keyword>
<protein>
    <submittedName>
        <fullName evidence="2">Putative Ntn-hydrolase superfamily protein</fullName>
    </submittedName>
</protein>
<gene>
    <name evidence="2" type="ORF">CLV81_0075</name>
</gene>
<evidence type="ECO:0000313" key="2">
    <source>
        <dbReference type="EMBL" id="PRX56085.1"/>
    </source>
</evidence>
<dbReference type="SMART" id="SM00028">
    <property type="entry name" value="TPR"/>
    <property type="match status" value="2"/>
</dbReference>
<sequence length="411" mass="46310">MKNQRSFLLLLLIAFTLCSFGQNLPSLITDRNINSTFSILAYDENAQEWGIAVATNNIYVGNSTIYIEPKVGAFSVIAETEPKYGIEGIEKLKEGKTVEQAILEIRDKDNQANYRQISGIDANGNVFAFTGSSLKYWNGHTSEILGENYVAIGNQLDENVLYKMSETFETSTGTLAQRLLKSLIAGQEAGGQISGKQSAAIVVKGAENEWYNQIDLRVDNSKKPIKELETLMDYHYGRIRLNQALFANREGNEKRATQKLKEAESMLDGWTGMYAKIARANIALGREGPAINWIKKGLAENPKWSVYLPAFYFLRESPEMESIIKPGNFSVTDWESAMGMLSNLGRELEVIELGNRLISRKIESSYLNFLLGRSYFYEKERDKAIGYLERAIEIDGTNIEAEILLERLRKK</sequence>
<dbReference type="Proteomes" id="UP000237640">
    <property type="component" value="Unassembled WGS sequence"/>
</dbReference>
<reference evidence="2 3" key="1">
    <citation type="submission" date="2018-03" db="EMBL/GenBank/DDBJ databases">
        <title>Genomic Encyclopedia of Archaeal and Bacterial Type Strains, Phase II (KMG-II): from individual species to whole genera.</title>
        <authorList>
            <person name="Goeker M."/>
        </authorList>
    </citation>
    <scope>NUCLEOTIDE SEQUENCE [LARGE SCALE GENOMIC DNA]</scope>
    <source>
        <strain evidence="2 3">DSM 25027</strain>
    </source>
</reference>
<dbReference type="PROSITE" id="PS50005">
    <property type="entry name" value="TPR"/>
    <property type="match status" value="1"/>
</dbReference>
<keyword evidence="2" id="KW-0378">Hydrolase</keyword>
<feature type="repeat" description="TPR" evidence="1">
    <location>
        <begin position="365"/>
        <end position="398"/>
    </location>
</feature>
<keyword evidence="1" id="KW-0802">TPR repeat</keyword>
<dbReference type="PANTHER" id="PTHR39328:SF1">
    <property type="entry name" value="BLL2871 PROTEIN"/>
    <property type="match status" value="1"/>
</dbReference>
<accession>A0A2T0MET6</accession>
<proteinExistence type="predicted"/>
<dbReference type="InterPro" id="IPR029055">
    <property type="entry name" value="Ntn_hydrolases_N"/>
</dbReference>